<name>A0A5R8ZGN9_9PSED</name>
<protein>
    <submittedName>
        <fullName evidence="1">Uncharacterized protein</fullName>
    </submittedName>
</protein>
<sequence length="465" mass="51371">MSQTTHDQAMHNIYQQVLQRLLAHMNQAQRASLQLLAQRLLLIAGGSGQIGQFHILLLHGADKRSAHLLACLRAVQLSLAQRYNTTFHLRVLVARAPGLDSATLACHDRCFGALFLHDDPRVELLRADAGCVGRYSARAVAGSEQRDSARNAWLLFGHLSQAEPDVLLGARAYLELACVLDQAQSFGAGVDALVTVVPPRQRRRLMAWGRRCLRAVTEVSPGVLPHGVGVLAEGLMQLHGVLALAHQQPSRYLRPGAKAMQVVALDELLHHPGEWASLERMLGREGALPCEVQGPAGLFDPLALAHLQGLRSQFVEQRGYRRGCQAVLKRFARHAAQWPQGQALQDDAKERWLDAYGLGSEQLVCQAFAPFGAQGAGLERFVQRCHPHMRMALPYMHRALQGRPCPAPVSRWLVEVSGLEIGQLRTLYAQAMRPQVQHLVDLLARRDLALRMLPRGAPAARRARR</sequence>
<reference evidence="1 2" key="1">
    <citation type="submission" date="2019-05" db="EMBL/GenBank/DDBJ databases">
        <title>Pseudomonas sp. SC006 isolated from lettuce that can produce HBGAs.</title>
        <authorList>
            <person name="Wang D."/>
            <person name="Liao N."/>
            <person name="Liu D."/>
            <person name="Zhang Z."/>
            <person name="Zou S."/>
        </authorList>
    </citation>
    <scope>NUCLEOTIDE SEQUENCE [LARGE SCALE GENOMIC DNA]</scope>
    <source>
        <strain evidence="1 2">SC006</strain>
    </source>
</reference>
<dbReference type="OrthoDB" id="7028673at2"/>
<accession>A0A5R8ZGN9</accession>
<evidence type="ECO:0000313" key="2">
    <source>
        <dbReference type="Proteomes" id="UP000309819"/>
    </source>
</evidence>
<comment type="caution">
    <text evidence="1">The sequence shown here is derived from an EMBL/GenBank/DDBJ whole genome shotgun (WGS) entry which is preliminary data.</text>
</comment>
<evidence type="ECO:0000313" key="1">
    <source>
        <dbReference type="EMBL" id="TLP64943.1"/>
    </source>
</evidence>
<dbReference type="EMBL" id="VAUO01000001">
    <property type="protein sequence ID" value="TLP64943.1"/>
    <property type="molecule type" value="Genomic_DNA"/>
</dbReference>
<keyword evidence="2" id="KW-1185">Reference proteome</keyword>
<dbReference type="AlphaFoldDB" id="A0A5R8ZGN9"/>
<organism evidence="1 2">
    <name type="scientific">Pseudomonas mosselii</name>
    <dbReference type="NCBI Taxonomy" id="78327"/>
    <lineage>
        <taxon>Bacteria</taxon>
        <taxon>Pseudomonadati</taxon>
        <taxon>Pseudomonadota</taxon>
        <taxon>Gammaproteobacteria</taxon>
        <taxon>Pseudomonadales</taxon>
        <taxon>Pseudomonadaceae</taxon>
        <taxon>Pseudomonas</taxon>
    </lineage>
</organism>
<gene>
    <name evidence="1" type="ORF">FEM01_01830</name>
</gene>
<dbReference type="RefSeq" id="WP_138217577.1">
    <property type="nucleotide sequence ID" value="NZ_VAUO01000001.1"/>
</dbReference>
<dbReference type="Proteomes" id="UP000309819">
    <property type="component" value="Unassembled WGS sequence"/>
</dbReference>
<proteinExistence type="predicted"/>